<organism evidence="6 7">
    <name type="scientific">Bacillus thermozeamaize</name>
    <dbReference type="NCBI Taxonomy" id="230954"/>
    <lineage>
        <taxon>Bacteria</taxon>
        <taxon>Bacillati</taxon>
        <taxon>Bacillota</taxon>
        <taxon>Bacilli</taxon>
        <taxon>Bacillales</taxon>
        <taxon>Bacillaceae</taxon>
        <taxon>Bacillus</taxon>
    </lineage>
</organism>
<evidence type="ECO:0000256" key="4">
    <source>
        <dbReference type="RuleBase" id="RU003345"/>
    </source>
</evidence>
<evidence type="ECO:0000313" key="6">
    <source>
        <dbReference type="EMBL" id="OUM84732.1"/>
    </source>
</evidence>
<dbReference type="FunFam" id="3.40.605.10:FF:000007">
    <property type="entry name" value="NAD/NADP-dependent betaine aldehyde dehydrogenase"/>
    <property type="match status" value="1"/>
</dbReference>
<dbReference type="InterPro" id="IPR016162">
    <property type="entry name" value="Ald_DH_N"/>
</dbReference>
<dbReference type="EMBL" id="LZRT01000121">
    <property type="protein sequence ID" value="OUM84732.1"/>
    <property type="molecule type" value="Genomic_DNA"/>
</dbReference>
<dbReference type="SUPFAM" id="SSF53720">
    <property type="entry name" value="ALDH-like"/>
    <property type="match status" value="1"/>
</dbReference>
<evidence type="ECO:0000256" key="2">
    <source>
        <dbReference type="ARBA" id="ARBA00023002"/>
    </source>
</evidence>
<protein>
    <submittedName>
        <fullName evidence="6">Aldehyde dehydrogenase</fullName>
    </submittedName>
</protein>
<evidence type="ECO:0000259" key="5">
    <source>
        <dbReference type="Pfam" id="PF00171"/>
    </source>
</evidence>
<dbReference type="PROSITE" id="PS00687">
    <property type="entry name" value="ALDEHYDE_DEHYDR_GLU"/>
    <property type="match status" value="1"/>
</dbReference>
<dbReference type="Proteomes" id="UP000196475">
    <property type="component" value="Unassembled WGS sequence"/>
</dbReference>
<evidence type="ECO:0000256" key="1">
    <source>
        <dbReference type="ARBA" id="ARBA00009986"/>
    </source>
</evidence>
<dbReference type="InterPro" id="IPR015590">
    <property type="entry name" value="Aldehyde_DH_dom"/>
</dbReference>
<sequence length="457" mass="49781">MKDPGRLTDVVARVAKGTVEDADHAVEAAHNAFLSWRKLDVGERIQAVLAAAKVLEESIPQLSPLLAREHGGLLGETQVDFGYAVGVTRFTAGIAESYLTPQVIEDETCRIEIEKVPRGVVAAIVPWNYPIALAMMKLAPALITGNTVVVKPSPFAPAALTLALKKMASVLPPGVINVVNGDGDVGAALTRHPLVRKISFTGGTQTAKHVMADAASTIKNITLELGGNDPAIILDDVNPAEIMPALVKGIFTRSGQICFAVKRVYVPQSMYDKFFDTMCQVVDEIKVGHGLDERSTMGPVNNRNQYQFVKDLIQQTKQSNAVVRELGQKLQPEEWENGYYILPTVVRDIDPTSTLVCCEQFGPVIPVIPYQTLEQAIEMANDTEFGLGSSVWSADRNRAVEVARQIEAGFTLINGHGIDMLDVRMPFGGIKQSGIGREFTELSLADYIEYHGIRYLK</sequence>
<proteinExistence type="inferred from homology"/>
<name>A0A1Y3PBL5_9BACI</name>
<dbReference type="GO" id="GO:0016620">
    <property type="term" value="F:oxidoreductase activity, acting on the aldehyde or oxo group of donors, NAD or NADP as acceptor"/>
    <property type="evidence" value="ECO:0007669"/>
    <property type="project" value="InterPro"/>
</dbReference>
<evidence type="ECO:0000313" key="7">
    <source>
        <dbReference type="Proteomes" id="UP000196475"/>
    </source>
</evidence>
<dbReference type="Gene3D" id="3.40.309.10">
    <property type="entry name" value="Aldehyde Dehydrogenase, Chain A, domain 2"/>
    <property type="match status" value="1"/>
</dbReference>
<keyword evidence="2 4" id="KW-0560">Oxidoreductase</keyword>
<dbReference type="PANTHER" id="PTHR11699">
    <property type="entry name" value="ALDEHYDE DEHYDROGENASE-RELATED"/>
    <property type="match status" value="1"/>
</dbReference>
<reference evidence="7" key="1">
    <citation type="submission" date="2016-06" db="EMBL/GenBank/DDBJ databases">
        <authorList>
            <person name="Nascimento L."/>
            <person name="Pereira R.V."/>
            <person name="Martins L.F."/>
            <person name="Quaggio R.B."/>
            <person name="Silva A.M."/>
            <person name="Setubal J.C."/>
        </authorList>
    </citation>
    <scope>NUCLEOTIDE SEQUENCE [LARGE SCALE GENOMIC DNA]</scope>
</reference>
<dbReference type="AlphaFoldDB" id="A0A1Y3PBL5"/>
<dbReference type="InterPro" id="IPR029510">
    <property type="entry name" value="Ald_DH_CS_GLU"/>
</dbReference>
<dbReference type="Gene3D" id="3.40.605.10">
    <property type="entry name" value="Aldehyde Dehydrogenase, Chain A, domain 1"/>
    <property type="match status" value="1"/>
</dbReference>
<accession>A0A1Y3PBL5</accession>
<evidence type="ECO:0000256" key="3">
    <source>
        <dbReference type="PROSITE-ProRule" id="PRU10007"/>
    </source>
</evidence>
<comment type="caution">
    <text evidence="6">The sequence shown here is derived from an EMBL/GenBank/DDBJ whole genome shotgun (WGS) entry which is preliminary data.</text>
</comment>
<dbReference type="InterPro" id="IPR016163">
    <property type="entry name" value="Ald_DH_C"/>
</dbReference>
<feature type="active site" evidence="3">
    <location>
        <position position="224"/>
    </location>
</feature>
<gene>
    <name evidence="6" type="ORF">BAA01_06170</name>
</gene>
<comment type="similarity">
    <text evidence="1 4">Belongs to the aldehyde dehydrogenase family.</text>
</comment>
<feature type="domain" description="Aldehyde dehydrogenase" evidence="5">
    <location>
        <begin position="8"/>
        <end position="450"/>
    </location>
</feature>
<dbReference type="InterPro" id="IPR016161">
    <property type="entry name" value="Ald_DH/histidinol_DH"/>
</dbReference>
<dbReference type="Pfam" id="PF00171">
    <property type="entry name" value="Aldedh"/>
    <property type="match status" value="1"/>
</dbReference>